<dbReference type="PROSITE" id="PS51257">
    <property type="entry name" value="PROKAR_LIPOPROTEIN"/>
    <property type="match status" value="1"/>
</dbReference>
<dbReference type="InterPro" id="IPR011765">
    <property type="entry name" value="Pept_M16_N"/>
</dbReference>
<dbReference type="InterPro" id="IPR007863">
    <property type="entry name" value="Peptidase_M16_C"/>
</dbReference>
<protein>
    <submittedName>
        <fullName evidence="5">M16-like peptidase</fullName>
    </submittedName>
</protein>
<proteinExistence type="inferred from homology"/>
<dbReference type="PANTHER" id="PTHR11851">
    <property type="entry name" value="METALLOPROTEASE"/>
    <property type="match status" value="1"/>
</dbReference>
<dbReference type="Pfam" id="PF00675">
    <property type="entry name" value="Peptidase_M16"/>
    <property type="match status" value="1"/>
</dbReference>
<dbReference type="RefSeq" id="WP_036362357.1">
    <property type="nucleotide sequence ID" value="NZ_AOMT01000005.1"/>
</dbReference>
<evidence type="ECO:0000313" key="5">
    <source>
        <dbReference type="EMBL" id="KDN25836.1"/>
    </source>
</evidence>
<gene>
    <name evidence="5" type="ORF">MBO_01530</name>
</gene>
<evidence type="ECO:0000259" key="4">
    <source>
        <dbReference type="Pfam" id="PF05193"/>
    </source>
</evidence>
<dbReference type="Proteomes" id="UP000035860">
    <property type="component" value="Unassembled WGS sequence"/>
</dbReference>
<feature type="signal peptide" evidence="2">
    <location>
        <begin position="1"/>
        <end position="31"/>
    </location>
</feature>
<evidence type="ECO:0000259" key="3">
    <source>
        <dbReference type="Pfam" id="PF00675"/>
    </source>
</evidence>
<dbReference type="AlphaFoldDB" id="A0A066UEJ9"/>
<dbReference type="GO" id="GO:0046872">
    <property type="term" value="F:metal ion binding"/>
    <property type="evidence" value="ECO:0007669"/>
    <property type="project" value="InterPro"/>
</dbReference>
<dbReference type="SUPFAM" id="SSF63411">
    <property type="entry name" value="LuxS/MPP-like metallohydrolase"/>
    <property type="match status" value="2"/>
</dbReference>
<dbReference type="eggNOG" id="COG0612">
    <property type="taxonomic scope" value="Bacteria"/>
</dbReference>
<dbReference type="EMBL" id="AOMT01000005">
    <property type="protein sequence ID" value="KDN25836.1"/>
    <property type="molecule type" value="Genomic_DNA"/>
</dbReference>
<evidence type="ECO:0000256" key="1">
    <source>
        <dbReference type="ARBA" id="ARBA00007261"/>
    </source>
</evidence>
<comment type="caution">
    <text evidence="5">The sequence shown here is derived from an EMBL/GenBank/DDBJ whole genome shotgun (WGS) entry which is preliminary data.</text>
</comment>
<dbReference type="OrthoDB" id="9811314at2"/>
<evidence type="ECO:0000313" key="6">
    <source>
        <dbReference type="Proteomes" id="UP000035860"/>
    </source>
</evidence>
<organism evidence="5 6">
    <name type="scientific">Moraxella bovoculi 237</name>
    <dbReference type="NCBI Taxonomy" id="743974"/>
    <lineage>
        <taxon>Bacteria</taxon>
        <taxon>Pseudomonadati</taxon>
        <taxon>Pseudomonadota</taxon>
        <taxon>Gammaproteobacteria</taxon>
        <taxon>Moraxellales</taxon>
        <taxon>Moraxellaceae</taxon>
        <taxon>Moraxella</taxon>
    </lineage>
</organism>
<reference evidence="5 6" key="1">
    <citation type="journal article" date="2014" name="Genome Announc.">
        <title>Draft Genome Sequence of Moraxella bovoculi Strain 237T (ATCC BAA-1259T) Isolated from a Calf with Infectious Bovine Keratoconjunctivitis.</title>
        <authorList>
            <person name="Calcutt M.J."/>
            <person name="Foecking M.F."/>
            <person name="Martin N.T."/>
            <person name="Mhlanga-Mutangadura T."/>
            <person name="Reilly T.J."/>
        </authorList>
    </citation>
    <scope>NUCLEOTIDE SEQUENCE [LARGE SCALE GENOMIC DNA]</scope>
    <source>
        <strain evidence="5 6">237</strain>
    </source>
</reference>
<keyword evidence="6" id="KW-1185">Reference proteome</keyword>
<dbReference type="InterPro" id="IPR050361">
    <property type="entry name" value="MPP/UQCRC_Complex"/>
</dbReference>
<feature type="domain" description="Peptidase M16 N-terminal" evidence="3">
    <location>
        <begin position="53"/>
        <end position="175"/>
    </location>
</feature>
<dbReference type="PANTHER" id="PTHR11851:SF49">
    <property type="entry name" value="MITOCHONDRIAL-PROCESSING PEPTIDASE SUBUNIT ALPHA"/>
    <property type="match status" value="1"/>
</dbReference>
<dbReference type="InterPro" id="IPR011249">
    <property type="entry name" value="Metalloenz_LuxS/M16"/>
</dbReference>
<accession>A0A066UEJ9</accession>
<sequence>MFLRTKLSMAMIVGVLSLTACQSLPSDTALASQTTPVKQTNYHEATLDNGLHIVIKKDARAPIAMTQLWYKVGSNDEPIGKGGMSHFLEHMMFKDNAHLKRTEFNRLISEFGGQNNAFTSDTHTAYYELFPASYYPLAMQMESFRMQDLHLKDSEVAIEKEVIKEERRQRTEDNPLSKAYEEFIALSQPDSPKFRPVIGSMADIENLSTADLQAWYDTYYAPNNATLVVVGDVDYDEVINNAKKYFGDKKAINIPERVMPTQPTHQGYRHATTEQAVKLPSLMMAYNVPSITTSDKQTAHALSLFQYALDGDMSSYFERVLVREKQLFSQIYASYDAFDRGDGLFFIQAVPRQGVDLHTAEQAILDVINAAKNTPITDQQMTRITTSLLSELTFAQDSITAQAQIIGRLANMGLPVDSYDRLPEDLKQIHPAKVQEVAKHYLTKDNLTTLYILPKDNDSDNQSTQ</sequence>
<dbReference type="Pfam" id="PF05193">
    <property type="entry name" value="Peptidase_M16_C"/>
    <property type="match status" value="1"/>
</dbReference>
<feature type="chain" id="PRO_5001627186" evidence="2">
    <location>
        <begin position="32"/>
        <end position="465"/>
    </location>
</feature>
<dbReference type="Gene3D" id="3.30.830.10">
    <property type="entry name" value="Metalloenzyme, LuxS/M16 peptidase-like"/>
    <property type="match status" value="2"/>
</dbReference>
<feature type="domain" description="Peptidase M16 C-terminal" evidence="4">
    <location>
        <begin position="207"/>
        <end position="386"/>
    </location>
</feature>
<keyword evidence="2" id="KW-0732">Signal</keyword>
<comment type="similarity">
    <text evidence="1">Belongs to the peptidase M16 family.</text>
</comment>
<evidence type="ECO:0000256" key="2">
    <source>
        <dbReference type="SAM" id="SignalP"/>
    </source>
</evidence>
<name>A0A066UEJ9_9GAMM</name>